<accession>A0A8X7RZD0</accession>
<reference evidence="3 4" key="1">
    <citation type="submission" date="2020-02" db="EMBL/GenBank/DDBJ databases">
        <authorList>
            <person name="Ma Q."/>
            <person name="Huang Y."/>
            <person name="Song X."/>
            <person name="Pei D."/>
        </authorList>
    </citation>
    <scope>NUCLEOTIDE SEQUENCE [LARGE SCALE GENOMIC DNA]</scope>
    <source>
        <strain evidence="3">Sxm20200214</strain>
        <tissue evidence="3">Leaf</tissue>
    </source>
</reference>
<name>A0A8X7RZD0_BRACI</name>
<evidence type="ECO:0000313" key="3">
    <source>
        <dbReference type="EMBL" id="KAG2298328.1"/>
    </source>
</evidence>
<gene>
    <name evidence="3" type="ORF">Bca52824_034800</name>
</gene>
<evidence type="ECO:0000313" key="4">
    <source>
        <dbReference type="Proteomes" id="UP000886595"/>
    </source>
</evidence>
<comment type="caution">
    <text evidence="3">The sequence shown here is derived from an EMBL/GenBank/DDBJ whole genome shotgun (WGS) entry which is preliminary data.</text>
</comment>
<dbReference type="OrthoDB" id="1097114at2759"/>
<dbReference type="GO" id="GO:0005811">
    <property type="term" value="C:lipid droplet"/>
    <property type="evidence" value="ECO:0007669"/>
    <property type="project" value="InterPro"/>
</dbReference>
<dbReference type="EMBL" id="JAAMPC010000008">
    <property type="protein sequence ID" value="KAG2298328.1"/>
    <property type="molecule type" value="Genomic_DNA"/>
</dbReference>
<keyword evidence="4" id="KW-1185">Reference proteome</keyword>
<feature type="domain" description="Squalene cyclase C-terminal" evidence="2">
    <location>
        <begin position="106"/>
        <end position="207"/>
    </location>
</feature>
<dbReference type="InterPro" id="IPR018333">
    <property type="entry name" value="Squalene_cyclase"/>
</dbReference>
<sequence>MEKIRIYSAATNSLNVRHGSSIPKPAHRRNEKLWKELARVSLTIVLVLKLAAICCGECNNLGVETFDVLRRGHSYIKKSQVIENPPGDFKSMYHHRSKGAWTFSDRDHGWQVSDCTAEALKKYIPLQGNASNLVQTSWAMMGLIHAGQADRDVMPLHHAAKFIITSQMESGDFPQQEIVGAFMNNCMIHYATFTNTFPLWALAEYRKAAFVTLQD</sequence>
<dbReference type="Proteomes" id="UP000886595">
    <property type="component" value="Unassembled WGS sequence"/>
</dbReference>
<dbReference type="GO" id="GO:0016104">
    <property type="term" value="P:triterpenoid biosynthetic process"/>
    <property type="evidence" value="ECO:0007669"/>
    <property type="project" value="InterPro"/>
</dbReference>
<keyword evidence="1" id="KW-0677">Repeat</keyword>
<evidence type="ECO:0000256" key="1">
    <source>
        <dbReference type="ARBA" id="ARBA00022737"/>
    </source>
</evidence>
<organism evidence="3 4">
    <name type="scientific">Brassica carinata</name>
    <name type="common">Ethiopian mustard</name>
    <name type="synonym">Abyssinian cabbage</name>
    <dbReference type="NCBI Taxonomy" id="52824"/>
    <lineage>
        <taxon>Eukaryota</taxon>
        <taxon>Viridiplantae</taxon>
        <taxon>Streptophyta</taxon>
        <taxon>Embryophyta</taxon>
        <taxon>Tracheophyta</taxon>
        <taxon>Spermatophyta</taxon>
        <taxon>Magnoliopsida</taxon>
        <taxon>eudicotyledons</taxon>
        <taxon>Gunneridae</taxon>
        <taxon>Pentapetalae</taxon>
        <taxon>rosids</taxon>
        <taxon>malvids</taxon>
        <taxon>Brassicales</taxon>
        <taxon>Brassicaceae</taxon>
        <taxon>Brassiceae</taxon>
        <taxon>Brassica</taxon>
    </lineage>
</organism>
<dbReference type="AlphaFoldDB" id="A0A8X7RZD0"/>
<evidence type="ECO:0000259" key="2">
    <source>
        <dbReference type="Pfam" id="PF13243"/>
    </source>
</evidence>
<dbReference type="InterPro" id="IPR032696">
    <property type="entry name" value="SQ_cyclase_C"/>
</dbReference>
<dbReference type="PANTHER" id="PTHR11764:SF52">
    <property type="entry name" value="AMYRIN SYNTHASE LUP2-RELATED"/>
    <property type="match status" value="1"/>
</dbReference>
<dbReference type="SUPFAM" id="SSF48239">
    <property type="entry name" value="Terpenoid cyclases/Protein prenyltransferases"/>
    <property type="match status" value="1"/>
</dbReference>
<dbReference type="Gene3D" id="1.50.10.20">
    <property type="match status" value="2"/>
</dbReference>
<dbReference type="PANTHER" id="PTHR11764">
    <property type="entry name" value="TERPENE CYCLASE/MUTASE FAMILY MEMBER"/>
    <property type="match status" value="1"/>
</dbReference>
<dbReference type="InterPro" id="IPR008930">
    <property type="entry name" value="Terpenoid_cyclase/PrenylTrfase"/>
</dbReference>
<dbReference type="GO" id="GO:0042300">
    <property type="term" value="F:beta-amyrin synthase activity"/>
    <property type="evidence" value="ECO:0007669"/>
    <property type="project" value="TreeGrafter"/>
</dbReference>
<proteinExistence type="predicted"/>
<protein>
    <recommendedName>
        <fullName evidence="2">Squalene cyclase C-terminal domain-containing protein</fullName>
    </recommendedName>
</protein>
<dbReference type="Pfam" id="PF13243">
    <property type="entry name" value="SQHop_cyclase_C"/>
    <property type="match status" value="1"/>
</dbReference>